<evidence type="ECO:0000313" key="1">
    <source>
        <dbReference type="EMBL" id="KAI3675031.1"/>
    </source>
</evidence>
<gene>
    <name evidence="1" type="ORF">L1987_84613</name>
</gene>
<evidence type="ECO:0000313" key="2">
    <source>
        <dbReference type="Proteomes" id="UP001056120"/>
    </source>
</evidence>
<reference evidence="2" key="1">
    <citation type="journal article" date="2022" name="Mol. Ecol. Resour.">
        <title>The genomes of chicory, endive, great burdock and yacon provide insights into Asteraceae palaeo-polyploidization history and plant inulin production.</title>
        <authorList>
            <person name="Fan W."/>
            <person name="Wang S."/>
            <person name="Wang H."/>
            <person name="Wang A."/>
            <person name="Jiang F."/>
            <person name="Liu H."/>
            <person name="Zhao H."/>
            <person name="Xu D."/>
            <person name="Zhang Y."/>
        </authorList>
    </citation>
    <scope>NUCLEOTIDE SEQUENCE [LARGE SCALE GENOMIC DNA]</scope>
    <source>
        <strain evidence="2">cv. Yunnan</strain>
    </source>
</reference>
<protein>
    <submittedName>
        <fullName evidence="1">Uncharacterized protein</fullName>
    </submittedName>
</protein>
<dbReference type="EMBL" id="CM042046">
    <property type="protein sequence ID" value="KAI3675031.1"/>
    <property type="molecule type" value="Genomic_DNA"/>
</dbReference>
<dbReference type="Proteomes" id="UP001056120">
    <property type="component" value="Linkage Group LG29"/>
</dbReference>
<proteinExistence type="predicted"/>
<organism evidence="1 2">
    <name type="scientific">Smallanthus sonchifolius</name>
    <dbReference type="NCBI Taxonomy" id="185202"/>
    <lineage>
        <taxon>Eukaryota</taxon>
        <taxon>Viridiplantae</taxon>
        <taxon>Streptophyta</taxon>
        <taxon>Embryophyta</taxon>
        <taxon>Tracheophyta</taxon>
        <taxon>Spermatophyta</taxon>
        <taxon>Magnoliopsida</taxon>
        <taxon>eudicotyledons</taxon>
        <taxon>Gunneridae</taxon>
        <taxon>Pentapetalae</taxon>
        <taxon>asterids</taxon>
        <taxon>campanulids</taxon>
        <taxon>Asterales</taxon>
        <taxon>Asteraceae</taxon>
        <taxon>Asteroideae</taxon>
        <taxon>Heliantheae alliance</taxon>
        <taxon>Millerieae</taxon>
        <taxon>Smallanthus</taxon>
    </lineage>
</organism>
<accession>A0ACB8XUF2</accession>
<reference evidence="1 2" key="2">
    <citation type="journal article" date="2022" name="Mol. Ecol. Resour.">
        <title>The genomes of chicory, endive, great burdock and yacon provide insights into Asteraceae paleo-polyploidization history and plant inulin production.</title>
        <authorList>
            <person name="Fan W."/>
            <person name="Wang S."/>
            <person name="Wang H."/>
            <person name="Wang A."/>
            <person name="Jiang F."/>
            <person name="Liu H."/>
            <person name="Zhao H."/>
            <person name="Xu D."/>
            <person name="Zhang Y."/>
        </authorList>
    </citation>
    <scope>NUCLEOTIDE SEQUENCE [LARGE SCALE GENOMIC DNA]</scope>
    <source>
        <strain evidence="2">cv. Yunnan</strain>
        <tissue evidence="1">Leaves</tissue>
    </source>
</reference>
<keyword evidence="2" id="KW-1185">Reference proteome</keyword>
<name>A0ACB8XUF2_9ASTR</name>
<comment type="caution">
    <text evidence="1">The sequence shown here is derived from an EMBL/GenBank/DDBJ whole genome shotgun (WGS) entry which is preliminary data.</text>
</comment>
<sequence>MTCYVWAIEPLNLQKLFLAMVRCILAIEGTTTPISFVKDVPFPYGRSIVQRHLEETYDTEFTQDDIKLFRRQTPVYHGSSSVWESLDRSKAKAIEWIKDYTVEASRETKLLIPVIVGTKILMRWNEIPFLPFLLKLQKLFTRHMKEQRAWILLQNLA</sequence>